<protein>
    <submittedName>
        <fullName evidence="4">TULIP family P47-like protein</fullName>
    </submittedName>
</protein>
<feature type="domain" description="Protein OrfX2/OrfX3/P47" evidence="3">
    <location>
        <begin position="5"/>
        <end position="283"/>
    </location>
</feature>
<keyword evidence="5" id="KW-1185">Reference proteome</keyword>
<dbReference type="EMBL" id="JBELQB010000014">
    <property type="protein sequence ID" value="MFL9838988.1"/>
    <property type="molecule type" value="Genomic_DNA"/>
</dbReference>
<evidence type="ECO:0000256" key="2">
    <source>
        <dbReference type="ARBA" id="ARBA00035010"/>
    </source>
</evidence>
<keyword evidence="1" id="KW-0843">Virulence</keyword>
<evidence type="ECO:0000256" key="1">
    <source>
        <dbReference type="ARBA" id="ARBA00023026"/>
    </source>
</evidence>
<sequence>MRTYGYDYSFALSTDEVNKILKDNLENIDFELKYSGKDSQSGSTITLDGKMAPWQIIKGGQNSLLRFSVPFSDGFMSIEGPISNSYDLTNVTVLIEVTLGWVGSGDIQETKGSGSLTKLIFSPTMTNDPDTSGYVAVVNVLDPDKRLDTIGTGLIRTYTANILFENKDKINFIFADVFPKPNNVGSWLTPYKWQYYYSTGKSYDALCFLCLLSDKAWPESPAFDSETLTEGNNSVILVSQEAFFQHVVLPSIKDTFPGGNFNLNVSTDESCTITNKGDFNVKTSKGNITASSFKLTTSDSGNGLKTITSGGGPLKFFFGLSKLPNASYSWSCENTNPLVYKNDRISFQKDNHPVTHHNQEIPWYDWVLLVVVGITSLPGLISFIVDSINDFSDDVNNVGMGNINDKLGDSVSNSMVNLANLINWSTKDGQSFKPGTAGLNGALYVYGNLN</sequence>
<organism evidence="4 5">
    <name type="scientific">Flavobacterium rhizophilum</name>
    <dbReference type="NCBI Taxonomy" id="3163296"/>
    <lineage>
        <taxon>Bacteria</taxon>
        <taxon>Pseudomonadati</taxon>
        <taxon>Bacteroidota</taxon>
        <taxon>Flavobacteriia</taxon>
        <taxon>Flavobacteriales</taxon>
        <taxon>Flavobacteriaceae</taxon>
        <taxon>Flavobacterium</taxon>
    </lineage>
</organism>
<dbReference type="InterPro" id="IPR010567">
    <property type="entry name" value="OrfX2/OrfX3/P47"/>
</dbReference>
<accession>A0ABW8YG06</accession>
<evidence type="ECO:0000313" key="5">
    <source>
        <dbReference type="Proteomes" id="UP001629059"/>
    </source>
</evidence>
<evidence type="ECO:0000259" key="3">
    <source>
        <dbReference type="Pfam" id="PF06597"/>
    </source>
</evidence>
<evidence type="ECO:0000313" key="4">
    <source>
        <dbReference type="EMBL" id="MFL9838988.1"/>
    </source>
</evidence>
<dbReference type="Pfam" id="PF06597">
    <property type="entry name" value="Clostridium_P47"/>
    <property type="match status" value="1"/>
</dbReference>
<comment type="similarity">
    <text evidence="2">Belongs to the TULIP P47 family.</text>
</comment>
<dbReference type="Proteomes" id="UP001629059">
    <property type="component" value="Unassembled WGS sequence"/>
</dbReference>
<name>A0ABW8YG06_9FLAO</name>
<gene>
    <name evidence="4" type="ORF">ABS768_15880</name>
</gene>
<comment type="caution">
    <text evidence="4">The sequence shown here is derived from an EMBL/GenBank/DDBJ whole genome shotgun (WGS) entry which is preliminary data.</text>
</comment>
<proteinExistence type="inferred from homology"/>
<reference evidence="4 5" key="1">
    <citation type="submission" date="2024-06" db="EMBL/GenBank/DDBJ databases">
        <authorList>
            <person name="Kaempfer P."/>
            <person name="Viver T."/>
        </authorList>
    </citation>
    <scope>NUCLEOTIDE SEQUENCE [LARGE SCALE GENOMIC DNA]</scope>
    <source>
        <strain evidence="4 5">ST-75</strain>
    </source>
</reference>
<dbReference type="RefSeq" id="WP_408075932.1">
    <property type="nucleotide sequence ID" value="NZ_JBELQB010000014.1"/>
</dbReference>